<dbReference type="GO" id="GO:0009279">
    <property type="term" value="C:cell outer membrane"/>
    <property type="evidence" value="ECO:0007669"/>
    <property type="project" value="UniProtKB-SubCell"/>
</dbReference>
<evidence type="ECO:0000256" key="4">
    <source>
        <dbReference type="ARBA" id="ARBA00022452"/>
    </source>
</evidence>
<dbReference type="PANTHER" id="PTHR30026">
    <property type="entry name" value="OUTER MEMBRANE PROTEIN TOLC"/>
    <property type="match status" value="1"/>
</dbReference>
<evidence type="ECO:0000256" key="1">
    <source>
        <dbReference type="ARBA" id="ARBA00004442"/>
    </source>
</evidence>
<dbReference type="PANTHER" id="PTHR30026:SF20">
    <property type="entry name" value="OUTER MEMBRANE PROTEIN TOLC"/>
    <property type="match status" value="1"/>
</dbReference>
<protein>
    <submittedName>
        <fullName evidence="9">Outer membrane efflux protein</fullName>
    </submittedName>
</protein>
<comment type="similarity">
    <text evidence="2">Belongs to the outer membrane factor (OMF) (TC 1.B.17) family.</text>
</comment>
<dbReference type="GO" id="GO:0015562">
    <property type="term" value="F:efflux transmembrane transporter activity"/>
    <property type="evidence" value="ECO:0007669"/>
    <property type="project" value="InterPro"/>
</dbReference>
<keyword evidence="6" id="KW-0472">Membrane</keyword>
<proteinExistence type="inferred from homology"/>
<evidence type="ECO:0000313" key="10">
    <source>
        <dbReference type="Proteomes" id="UP000286806"/>
    </source>
</evidence>
<reference evidence="9 10" key="1">
    <citation type="journal article" date="2019" name="Front. Microbiol.">
        <title>Genomes of Neutrophilic Sulfur-Oxidizing Chemolithoautotrophs Representing 9 Proteobacterial Species From 8 Genera.</title>
        <authorList>
            <person name="Watanabe T."/>
            <person name="Kojima H."/>
            <person name="Umezawa K."/>
            <person name="Hori C."/>
            <person name="Takasuka T.E."/>
            <person name="Kato Y."/>
            <person name="Fukui M."/>
        </authorList>
    </citation>
    <scope>NUCLEOTIDE SEQUENCE [LARGE SCALE GENOMIC DNA]</scope>
    <source>
        <strain evidence="9 10">TTN</strain>
    </source>
</reference>
<organism evidence="9 10">
    <name type="scientific">Sulfuriferula multivorans</name>
    <dbReference type="NCBI Taxonomy" id="1559896"/>
    <lineage>
        <taxon>Bacteria</taxon>
        <taxon>Pseudomonadati</taxon>
        <taxon>Pseudomonadota</taxon>
        <taxon>Betaproteobacteria</taxon>
        <taxon>Nitrosomonadales</taxon>
        <taxon>Sulfuricellaceae</taxon>
        <taxon>Sulfuriferula</taxon>
    </lineage>
</organism>
<evidence type="ECO:0000256" key="7">
    <source>
        <dbReference type="ARBA" id="ARBA00023237"/>
    </source>
</evidence>
<dbReference type="SUPFAM" id="SSF56954">
    <property type="entry name" value="Outer membrane efflux proteins (OEP)"/>
    <property type="match status" value="1"/>
</dbReference>
<comment type="subcellular location">
    <subcellularLocation>
        <location evidence="1">Cell outer membrane</location>
    </subcellularLocation>
</comment>
<dbReference type="InterPro" id="IPR051906">
    <property type="entry name" value="TolC-like"/>
</dbReference>
<dbReference type="RefSeq" id="WP_223247887.1">
    <property type="nucleotide sequence ID" value="NZ_BGOW01000038.1"/>
</dbReference>
<keyword evidence="5" id="KW-0812">Transmembrane</keyword>
<evidence type="ECO:0000256" key="8">
    <source>
        <dbReference type="SAM" id="SignalP"/>
    </source>
</evidence>
<evidence type="ECO:0000256" key="5">
    <source>
        <dbReference type="ARBA" id="ARBA00022692"/>
    </source>
</evidence>
<keyword evidence="3" id="KW-0813">Transport</keyword>
<comment type="caution">
    <text evidence="9">The sequence shown here is derived from an EMBL/GenBank/DDBJ whole genome shotgun (WGS) entry which is preliminary data.</text>
</comment>
<dbReference type="AlphaFoldDB" id="A0A401JH71"/>
<evidence type="ECO:0000313" key="9">
    <source>
        <dbReference type="EMBL" id="GBL47318.1"/>
    </source>
</evidence>
<evidence type="ECO:0000256" key="6">
    <source>
        <dbReference type="ARBA" id="ARBA00023136"/>
    </source>
</evidence>
<keyword evidence="7" id="KW-0998">Cell outer membrane</keyword>
<dbReference type="Pfam" id="PF02321">
    <property type="entry name" value="OEP"/>
    <property type="match status" value="2"/>
</dbReference>
<dbReference type="Gene3D" id="1.20.1600.10">
    <property type="entry name" value="Outer membrane efflux proteins (OEP)"/>
    <property type="match status" value="1"/>
</dbReference>
<feature type="signal peptide" evidence="8">
    <location>
        <begin position="1"/>
        <end position="32"/>
    </location>
</feature>
<sequence length="467" mass="49960">MHLYQPYNNVKRLCTVLLSAAFWLAYIPGATAQTLDFEQCVATALRQNPDLSVSRAQLDQALAGLRQAQGSRLPKLTASINATRTNDALNAFGLKLSQRNATFNDFGASQFTGPNSLGVAPDNLNHPGNVNNFNTRLEVQLPLYTGGLIEGNIEQAQAYIKAARQGDVAARQQVIFNVLQAYQGVHSARAFVKVAKQAEAATASQVKNIENLVKGGVVVKSDLLSAQVHLEDVRIQLMQARNAEAAALDQLHILLGIPLAEPLDVGAPVMPSAVAGSTADLRAQALADNPKLKAMRNQLGASQAGVKIAKAGLYPQVGLMARQDWNDNKVGFSASSYTLGGQLSWTVFDGNVTRGAVDRASASHAEQQARLLQAENGIALQVDDAYRKAEEAEFRLTARQHAVASADAATNLVNKRYDNGVATITELLGAQTQQDKAHADLVAAEYDLAVQRASLKLAIGKLEPDQL</sequence>
<dbReference type="EMBL" id="BGOW01000038">
    <property type="protein sequence ID" value="GBL47318.1"/>
    <property type="molecule type" value="Genomic_DNA"/>
</dbReference>
<dbReference type="GO" id="GO:1990281">
    <property type="term" value="C:efflux pump complex"/>
    <property type="evidence" value="ECO:0007669"/>
    <property type="project" value="TreeGrafter"/>
</dbReference>
<dbReference type="GO" id="GO:0015288">
    <property type="term" value="F:porin activity"/>
    <property type="evidence" value="ECO:0007669"/>
    <property type="project" value="TreeGrafter"/>
</dbReference>
<keyword evidence="4" id="KW-1134">Transmembrane beta strand</keyword>
<keyword evidence="8" id="KW-0732">Signal</keyword>
<dbReference type="Proteomes" id="UP000286806">
    <property type="component" value="Unassembled WGS sequence"/>
</dbReference>
<dbReference type="InterPro" id="IPR003423">
    <property type="entry name" value="OMP_efflux"/>
</dbReference>
<evidence type="ECO:0000256" key="2">
    <source>
        <dbReference type="ARBA" id="ARBA00007613"/>
    </source>
</evidence>
<accession>A0A401JH71</accession>
<feature type="chain" id="PRO_5018980745" evidence="8">
    <location>
        <begin position="33"/>
        <end position="467"/>
    </location>
</feature>
<name>A0A401JH71_9PROT</name>
<evidence type="ECO:0000256" key="3">
    <source>
        <dbReference type="ARBA" id="ARBA00022448"/>
    </source>
</evidence>
<gene>
    <name evidence="9" type="ORF">SFMTTN_3153</name>
</gene>
<keyword evidence="10" id="KW-1185">Reference proteome</keyword>